<evidence type="ECO:0000256" key="1">
    <source>
        <dbReference type="SAM" id="Phobius"/>
    </source>
</evidence>
<name>A0AA86SKF1_9FABA</name>
<keyword evidence="1" id="KW-0812">Transmembrane</keyword>
<organism evidence="2 3">
    <name type="scientific">Sphenostylis stenocarpa</name>
    <dbReference type="NCBI Taxonomy" id="92480"/>
    <lineage>
        <taxon>Eukaryota</taxon>
        <taxon>Viridiplantae</taxon>
        <taxon>Streptophyta</taxon>
        <taxon>Embryophyta</taxon>
        <taxon>Tracheophyta</taxon>
        <taxon>Spermatophyta</taxon>
        <taxon>Magnoliopsida</taxon>
        <taxon>eudicotyledons</taxon>
        <taxon>Gunneridae</taxon>
        <taxon>Pentapetalae</taxon>
        <taxon>rosids</taxon>
        <taxon>fabids</taxon>
        <taxon>Fabales</taxon>
        <taxon>Fabaceae</taxon>
        <taxon>Papilionoideae</taxon>
        <taxon>50 kb inversion clade</taxon>
        <taxon>NPAAA clade</taxon>
        <taxon>indigoferoid/millettioid clade</taxon>
        <taxon>Phaseoleae</taxon>
        <taxon>Sphenostylis</taxon>
    </lineage>
</organism>
<dbReference type="PANTHER" id="PTHR31064:SF30">
    <property type="entry name" value="HIGH-AFFINITY POTASSIUM TRANSPORT PROTEIN-RELATED"/>
    <property type="match status" value="1"/>
</dbReference>
<gene>
    <name evidence="2" type="ORF">AYBTSS11_LOCUS19692</name>
</gene>
<dbReference type="PANTHER" id="PTHR31064">
    <property type="entry name" value="POTASSIUM TRANSPORT PROTEIN DDB_G0292412-RELATED"/>
    <property type="match status" value="1"/>
</dbReference>
<dbReference type="Proteomes" id="UP001189624">
    <property type="component" value="Chromosome 6"/>
</dbReference>
<keyword evidence="1" id="KW-0472">Membrane</keyword>
<dbReference type="AlphaFoldDB" id="A0AA86SKF1"/>
<dbReference type="GO" id="GO:0005886">
    <property type="term" value="C:plasma membrane"/>
    <property type="evidence" value="ECO:0007669"/>
    <property type="project" value="TreeGrafter"/>
</dbReference>
<evidence type="ECO:0000313" key="3">
    <source>
        <dbReference type="Proteomes" id="UP001189624"/>
    </source>
</evidence>
<accession>A0AA86SKF1</accession>
<keyword evidence="1" id="KW-1133">Transmembrane helix</keyword>
<feature type="transmembrane region" description="Helical" evidence="1">
    <location>
        <begin position="12"/>
        <end position="32"/>
    </location>
</feature>
<sequence length="120" mass="13600">MSALQVLKNNVIKIVKFSLFIVVSTFASGGFVPSKENMIVFKNNSELRLLIMPHILFQITSLINDYIMQHDDGGESNAMGLHMKQKKDQWCTCDSDSDLVSGMGLRLAEMLDKWIWICES</sequence>
<evidence type="ECO:0000313" key="2">
    <source>
        <dbReference type="EMBL" id="CAJ1963284.1"/>
    </source>
</evidence>
<proteinExistence type="predicted"/>
<keyword evidence="3" id="KW-1185">Reference proteome</keyword>
<dbReference type="Gramene" id="rna-AYBTSS11_LOCUS19692">
    <property type="protein sequence ID" value="CAJ1963284.1"/>
    <property type="gene ID" value="gene-AYBTSS11_LOCUS19692"/>
</dbReference>
<reference evidence="2" key="1">
    <citation type="submission" date="2023-10" db="EMBL/GenBank/DDBJ databases">
        <authorList>
            <person name="Domelevo Entfellner J.-B."/>
        </authorList>
    </citation>
    <scope>NUCLEOTIDE SEQUENCE</scope>
</reference>
<dbReference type="GO" id="GO:0015081">
    <property type="term" value="F:sodium ion transmembrane transporter activity"/>
    <property type="evidence" value="ECO:0007669"/>
    <property type="project" value="TreeGrafter"/>
</dbReference>
<dbReference type="EMBL" id="OY731403">
    <property type="protein sequence ID" value="CAJ1963284.1"/>
    <property type="molecule type" value="Genomic_DNA"/>
</dbReference>
<dbReference type="InterPro" id="IPR051143">
    <property type="entry name" value="TrkH_K-transport"/>
</dbReference>
<protein>
    <submittedName>
        <fullName evidence="2">Uncharacterized protein</fullName>
    </submittedName>
</protein>